<organism evidence="1 2">
    <name type="scientific">Parastrongyloides trichosuri</name>
    <name type="common">Possum-specific nematode worm</name>
    <dbReference type="NCBI Taxonomy" id="131310"/>
    <lineage>
        <taxon>Eukaryota</taxon>
        <taxon>Metazoa</taxon>
        <taxon>Ecdysozoa</taxon>
        <taxon>Nematoda</taxon>
        <taxon>Chromadorea</taxon>
        <taxon>Rhabditida</taxon>
        <taxon>Tylenchina</taxon>
        <taxon>Panagrolaimomorpha</taxon>
        <taxon>Strongyloidoidea</taxon>
        <taxon>Strongyloididae</taxon>
        <taxon>Parastrongyloides</taxon>
    </lineage>
</organism>
<evidence type="ECO:0000313" key="1">
    <source>
        <dbReference type="Proteomes" id="UP000038045"/>
    </source>
</evidence>
<dbReference type="GO" id="GO:0000387">
    <property type="term" value="P:spliceosomal snRNP assembly"/>
    <property type="evidence" value="ECO:0007669"/>
    <property type="project" value="InterPro"/>
</dbReference>
<reference evidence="2" key="1">
    <citation type="submission" date="2017-02" db="UniProtKB">
        <authorList>
            <consortium name="WormBaseParasite"/>
        </authorList>
    </citation>
    <scope>IDENTIFICATION</scope>
</reference>
<proteinExistence type="predicted"/>
<dbReference type="AlphaFoldDB" id="A0A0N4ZA73"/>
<protein>
    <submittedName>
        <fullName evidence="2">Gem-associated protein 2</fullName>
    </submittedName>
</protein>
<dbReference type="Gene3D" id="1.20.58.1070">
    <property type="match status" value="1"/>
</dbReference>
<dbReference type="Proteomes" id="UP000038045">
    <property type="component" value="Unplaced"/>
</dbReference>
<dbReference type="Pfam" id="PF04938">
    <property type="entry name" value="SIP1"/>
    <property type="match status" value="1"/>
</dbReference>
<sequence length="165" mass="19243">MDQRPFIELSKFDKTTVDLKKPPHTAEEYLRQAIVERESIPQVVRYNIDKKNIQKVEISYFKQSNDVPSFNYMKSKEWTEGQIKLFMSQRVIFLQYIPERENLDDDSCNSSISLPKSYDEWINFCINNTTSSIELPSPSLLKEMNAKNLSDCIGSLTQACFNLLK</sequence>
<name>A0A0N4ZA73_PARTI</name>
<evidence type="ECO:0000313" key="2">
    <source>
        <dbReference type="WBParaSite" id="PTRK_0000428000.1"/>
    </source>
</evidence>
<dbReference type="WBParaSite" id="PTRK_0000428000.1">
    <property type="protein sequence ID" value="PTRK_0000428000.1"/>
    <property type="gene ID" value="PTRK_0000428000"/>
</dbReference>
<keyword evidence="1" id="KW-1185">Reference proteome</keyword>
<dbReference type="InterPro" id="IPR035426">
    <property type="entry name" value="Gemin2/Brr1"/>
</dbReference>
<dbReference type="STRING" id="131310.A0A0N4ZA73"/>
<accession>A0A0N4ZA73</accession>